<evidence type="ECO:0000313" key="1">
    <source>
        <dbReference type="EMBL" id="AOZ08669.1"/>
    </source>
</evidence>
<dbReference type="Proteomes" id="UP000177515">
    <property type="component" value="Chromosome 2"/>
</dbReference>
<organism evidence="1 2">
    <name type="scientific">Cupriavidus malaysiensis</name>
    <dbReference type="NCBI Taxonomy" id="367825"/>
    <lineage>
        <taxon>Bacteria</taxon>
        <taxon>Pseudomonadati</taxon>
        <taxon>Pseudomonadota</taxon>
        <taxon>Betaproteobacteria</taxon>
        <taxon>Burkholderiales</taxon>
        <taxon>Burkholderiaceae</taxon>
        <taxon>Cupriavidus</taxon>
    </lineage>
</organism>
<sequence length="141" mass="16209">MAINLDRQSHINFGYKIGMDSVSCYPVTVLLNYFKDEAYSTLDPRAEQEAKYLGPVLIERAWMTPEETMVRARRVPQCRSRQPAPRSGLWKPTIPHDVPNAEYFKRHEAYAQRVQKGQQMLSVGIGSPAQEARVLWTWVGE</sequence>
<keyword evidence="2" id="KW-1185">Reference proteome</keyword>
<reference evidence="1 2" key="1">
    <citation type="submission" date="2016-10" db="EMBL/GenBank/DDBJ databases">
        <title>Complete genome sequences of three Cupriavidus strains isolated from various Malaysian environments.</title>
        <authorList>
            <person name="Abdullah A.A.-A."/>
            <person name="Shafie N.A.H."/>
            <person name="Lau N.S."/>
        </authorList>
    </citation>
    <scope>NUCLEOTIDE SEQUENCE [LARGE SCALE GENOMIC DNA]</scope>
    <source>
        <strain evidence="1 2">USMAA1020</strain>
    </source>
</reference>
<accession>A0ABM6FAD7</accession>
<evidence type="ECO:0000313" key="2">
    <source>
        <dbReference type="Proteomes" id="UP000177515"/>
    </source>
</evidence>
<protein>
    <submittedName>
        <fullName evidence="1">Uncharacterized protein</fullName>
    </submittedName>
</protein>
<proteinExistence type="predicted"/>
<name>A0ABM6FAD7_9BURK</name>
<gene>
    <name evidence="1" type="ORF">BKK80_22320</name>
</gene>
<dbReference type="EMBL" id="CP017755">
    <property type="protein sequence ID" value="AOZ08669.1"/>
    <property type="molecule type" value="Genomic_DNA"/>
</dbReference>